<dbReference type="PANTHER" id="PTHR23104">
    <property type="entry name" value="MULTIPLE COAGULATION FACTOR DEFICIENCY PROTEIN 2 NEURAL STEM CELL DERIVED NEURONAL SURVIVAL PROTEIN"/>
    <property type="match status" value="1"/>
</dbReference>
<evidence type="ECO:0000313" key="5">
    <source>
        <dbReference type="EMBL" id="OTF76359.1"/>
    </source>
</evidence>
<name>A0A1Y3B6A8_EURMA</name>
<dbReference type="OrthoDB" id="6494912at2759"/>
<gene>
    <name evidence="5" type="ORF">BLA29_002106</name>
</gene>
<dbReference type="InterPro" id="IPR052110">
    <property type="entry name" value="MCFD2-like"/>
</dbReference>
<dbReference type="PANTHER" id="PTHR23104:SF1">
    <property type="entry name" value="EF-HAND DOMAIN-CONTAINING PROTEIN"/>
    <property type="match status" value="1"/>
</dbReference>
<evidence type="ECO:0000256" key="3">
    <source>
        <dbReference type="ARBA" id="ARBA00022837"/>
    </source>
</evidence>
<evidence type="ECO:0000313" key="6">
    <source>
        <dbReference type="Proteomes" id="UP000194236"/>
    </source>
</evidence>
<dbReference type="AlphaFoldDB" id="A0A1Y3B6A8"/>
<dbReference type="Gene3D" id="1.10.238.10">
    <property type="entry name" value="EF-hand"/>
    <property type="match status" value="1"/>
</dbReference>
<evidence type="ECO:0000256" key="4">
    <source>
        <dbReference type="SAM" id="SignalP"/>
    </source>
</evidence>
<organism evidence="5 6">
    <name type="scientific">Euroglyphus maynei</name>
    <name type="common">Mayne's house dust mite</name>
    <dbReference type="NCBI Taxonomy" id="6958"/>
    <lineage>
        <taxon>Eukaryota</taxon>
        <taxon>Metazoa</taxon>
        <taxon>Ecdysozoa</taxon>
        <taxon>Arthropoda</taxon>
        <taxon>Chelicerata</taxon>
        <taxon>Arachnida</taxon>
        <taxon>Acari</taxon>
        <taxon>Acariformes</taxon>
        <taxon>Sarcoptiformes</taxon>
        <taxon>Astigmata</taxon>
        <taxon>Psoroptidia</taxon>
        <taxon>Analgoidea</taxon>
        <taxon>Pyroglyphidae</taxon>
        <taxon>Pyroglyphinae</taxon>
        <taxon>Euroglyphus</taxon>
    </lineage>
</organism>
<evidence type="ECO:0000256" key="2">
    <source>
        <dbReference type="ARBA" id="ARBA00022737"/>
    </source>
</evidence>
<dbReference type="InterPro" id="IPR011992">
    <property type="entry name" value="EF-hand-dom_pair"/>
</dbReference>
<reference evidence="5 6" key="1">
    <citation type="submission" date="2017-03" db="EMBL/GenBank/DDBJ databases">
        <title>Genome Survey of Euroglyphus maynei.</title>
        <authorList>
            <person name="Arlian L.G."/>
            <person name="Morgan M.S."/>
            <person name="Rider S.D."/>
        </authorList>
    </citation>
    <scope>NUCLEOTIDE SEQUENCE [LARGE SCALE GENOMIC DNA]</scope>
    <source>
        <strain evidence="5">Arlian Lab</strain>
        <tissue evidence="5">Whole body</tissue>
    </source>
</reference>
<feature type="signal peptide" evidence="4">
    <location>
        <begin position="1"/>
        <end position="17"/>
    </location>
</feature>
<keyword evidence="3" id="KW-0106">Calcium</keyword>
<feature type="chain" id="PRO_5010990166" evidence="4">
    <location>
        <begin position="18"/>
        <end position="158"/>
    </location>
</feature>
<comment type="caution">
    <text evidence="5">The sequence shown here is derived from an EMBL/GenBank/DDBJ whole genome shotgun (WGS) entry which is preliminary data.</text>
</comment>
<dbReference type="PROSITE" id="PS00018">
    <property type="entry name" value="EF_HAND_1"/>
    <property type="match status" value="2"/>
</dbReference>
<sequence>MLLSVLLLALTIISVQCHENDRINTDEQNILDNVFDWVFGEPENDEELHHHFGYLRGASDNDDLSQLARTLEIKPEFFNFKAHDYDNNDRIDGLELLAMFLHERNTNNEANKDREQRINLCAKAIDRLLEQEDRNHDGYLDFSEYAQTRQRIAKIHAN</sequence>
<dbReference type="EMBL" id="MUJZ01037843">
    <property type="protein sequence ID" value="OTF76359.1"/>
    <property type="molecule type" value="Genomic_DNA"/>
</dbReference>
<evidence type="ECO:0000256" key="1">
    <source>
        <dbReference type="ARBA" id="ARBA00022729"/>
    </source>
</evidence>
<accession>A0A1Y3B6A8</accession>
<keyword evidence="2" id="KW-0677">Repeat</keyword>
<dbReference type="SUPFAM" id="SSF47473">
    <property type="entry name" value="EF-hand"/>
    <property type="match status" value="1"/>
</dbReference>
<proteinExistence type="predicted"/>
<keyword evidence="1 4" id="KW-0732">Signal</keyword>
<keyword evidence="6" id="KW-1185">Reference proteome</keyword>
<protein>
    <submittedName>
        <fullName evidence="5">Uncharacterized protein</fullName>
    </submittedName>
</protein>
<dbReference type="Proteomes" id="UP000194236">
    <property type="component" value="Unassembled WGS sequence"/>
</dbReference>
<dbReference type="InterPro" id="IPR018247">
    <property type="entry name" value="EF_Hand_1_Ca_BS"/>
</dbReference>